<dbReference type="Proteomes" id="UP000789595">
    <property type="component" value="Unassembled WGS sequence"/>
</dbReference>
<dbReference type="AlphaFoldDB" id="A0A8J2X2E5"/>
<accession>A0A8J2X2E5</accession>
<protein>
    <recommendedName>
        <fullName evidence="1">Ketoreductase domain-containing protein</fullName>
    </recommendedName>
</protein>
<dbReference type="InterPro" id="IPR050177">
    <property type="entry name" value="Lipid_A_modif_metabolic_enz"/>
</dbReference>
<proteinExistence type="predicted"/>
<keyword evidence="3" id="KW-1185">Reference proteome</keyword>
<dbReference type="InterPro" id="IPR036291">
    <property type="entry name" value="NAD(P)-bd_dom_sf"/>
</dbReference>
<dbReference type="OrthoDB" id="10262649at2759"/>
<dbReference type="PANTHER" id="PTHR43245">
    <property type="entry name" value="BIFUNCTIONAL POLYMYXIN RESISTANCE PROTEIN ARNA"/>
    <property type="match status" value="1"/>
</dbReference>
<evidence type="ECO:0000313" key="2">
    <source>
        <dbReference type="EMBL" id="CAH0375985.1"/>
    </source>
</evidence>
<feature type="domain" description="Ketoreductase" evidence="1">
    <location>
        <begin position="3"/>
        <end position="154"/>
    </location>
</feature>
<dbReference type="Gene3D" id="3.40.50.720">
    <property type="entry name" value="NAD(P)-binding Rossmann-like Domain"/>
    <property type="match status" value="1"/>
</dbReference>
<dbReference type="EMBL" id="CAKKNE010000005">
    <property type="protein sequence ID" value="CAH0375985.1"/>
    <property type="molecule type" value="Genomic_DNA"/>
</dbReference>
<dbReference type="Pfam" id="PF01370">
    <property type="entry name" value="Epimerase"/>
    <property type="match status" value="1"/>
</dbReference>
<reference evidence="2" key="1">
    <citation type="submission" date="2021-11" db="EMBL/GenBank/DDBJ databases">
        <authorList>
            <consortium name="Genoscope - CEA"/>
            <person name="William W."/>
        </authorList>
    </citation>
    <scope>NUCLEOTIDE SEQUENCE</scope>
</reference>
<evidence type="ECO:0000259" key="1">
    <source>
        <dbReference type="SMART" id="SM00822"/>
    </source>
</evidence>
<gene>
    <name evidence="2" type="ORF">PECAL_5P05380</name>
</gene>
<organism evidence="2 3">
    <name type="scientific">Pelagomonas calceolata</name>
    <dbReference type="NCBI Taxonomy" id="35677"/>
    <lineage>
        <taxon>Eukaryota</taxon>
        <taxon>Sar</taxon>
        <taxon>Stramenopiles</taxon>
        <taxon>Ochrophyta</taxon>
        <taxon>Pelagophyceae</taxon>
        <taxon>Pelagomonadales</taxon>
        <taxon>Pelagomonadaceae</taxon>
        <taxon>Pelagomonas</taxon>
    </lineage>
</organism>
<dbReference type="CDD" id="cd08946">
    <property type="entry name" value="SDR_e"/>
    <property type="match status" value="1"/>
</dbReference>
<dbReference type="SMART" id="SM00822">
    <property type="entry name" value="PKS_KR"/>
    <property type="match status" value="1"/>
</dbReference>
<sequence length="321" mass="34514">MVKTILVTGSTGWLGGKLCEALVKRGEKVVGLARRKTEVAGVTSLTADLATGAGLEKLNDFDVCEIDCCVHLAAVAGWGELGDCLEVNVQGTRRLLDALAPPGGDPACKRFVVASSISTVGTGRGFPPQHLPMADTHPYVGYPWAYALSKWQMEQLVRFIATRYEREDPEEPLDVTMLRIGCCLTDPGDGPPRHLETGIGKEIPIAPADGTNSPEGYSPESAISAIAISDMVECLCLAALKEEFKPGVRQMNVTAEHAFVADGCTVPQVMRATYGADAVAHIDFSHYEQPGHERDSLYDNSLVREELGFVPKVNILTAYQA</sequence>
<dbReference type="PANTHER" id="PTHR43245:SF55">
    <property type="entry name" value="NAD(P)-BINDING DOMAIN-CONTAINING PROTEIN"/>
    <property type="match status" value="1"/>
</dbReference>
<name>A0A8J2X2E5_9STRA</name>
<dbReference type="InterPro" id="IPR057326">
    <property type="entry name" value="KR_dom"/>
</dbReference>
<dbReference type="InterPro" id="IPR001509">
    <property type="entry name" value="Epimerase_deHydtase"/>
</dbReference>
<evidence type="ECO:0000313" key="3">
    <source>
        <dbReference type="Proteomes" id="UP000789595"/>
    </source>
</evidence>
<comment type="caution">
    <text evidence="2">The sequence shown here is derived from an EMBL/GenBank/DDBJ whole genome shotgun (WGS) entry which is preliminary data.</text>
</comment>
<dbReference type="SUPFAM" id="SSF51735">
    <property type="entry name" value="NAD(P)-binding Rossmann-fold domains"/>
    <property type="match status" value="1"/>
</dbReference>